<accession>A0A1T5G2R3</accession>
<feature type="chain" id="PRO_5012052477" evidence="2">
    <location>
        <begin position="21"/>
        <end position="801"/>
    </location>
</feature>
<dbReference type="Pfam" id="PF00326">
    <property type="entry name" value="Peptidase_S9"/>
    <property type="match status" value="1"/>
</dbReference>
<dbReference type="SUPFAM" id="SSF53474">
    <property type="entry name" value="alpha/beta-Hydrolases"/>
    <property type="match status" value="1"/>
</dbReference>
<dbReference type="GO" id="GO:0004252">
    <property type="term" value="F:serine-type endopeptidase activity"/>
    <property type="evidence" value="ECO:0007669"/>
    <property type="project" value="TreeGrafter"/>
</dbReference>
<sequence>MTMFRTALSCLCLVVSATRAASSSYDVAAMLRTESYGAVWIAPDARVAVVERRQRYDTASDYGLGSFTARQLSKLMRIDLERGGPAKPLFDQPADTGFWAEGFSPSGRYLSVMALKDRKLRAGLFNMERRELRWLDLVPDLPFSQPGPVWIDDDHLLMVAFAHQRLPRLLDGVAAPQARVERGWRLQAEGRTASLRRLTSRDESPAVARNELQLIDRASGAQTSLIAGEIADLALSADRRFVAVVTLGKAIRPGSGPIGLDFQPRTHILTIIDLRSGSHWRPCGDCDIGPDLLRWSPTGASLLAIARHVVTDAWEKGALLRVDPGRHSARFLADGRLAPAVGRDEGGGGPFLSATWAGSTPLLYAKTRPDRADWYALNDDGPHNLTATFASPPRTLAATGQDHLSIFADGRLWQVDLTGHRQVLADHIAGVGTTQLDGYHFGQRGLINMPPYRPPVLLRRHAGAPMLRSEAAGAIVDLPASATLIGDATAHGSALILDQDASGIGSLIALDARGSRTVDHINRHLTGMRPGRFVPIAAHSPDGTPLTHWLLLPVDAPADRLPLIVIPYPGTVWGAGSPPTMPLQRVQAVTNGQLAAAQGYAVLYPSLPLPLDAREPLPKIIAGVDAAVDAAIASGLVDPDRMAVWGQSYGGYSALAIATRSHRYRTIIASAAPSDLIGLYGSLVPRTDADRPEYVLTMAEAVELGQFRMGGPPWATPESFLRNSPLLAADRIETPLLLIHGDMDFVPISQAERMFAALVRRGRTVELLRYAGENHVSTSPANIADQLKRLFAWLATYLRPH</sequence>
<gene>
    <name evidence="4" type="ORF">SAMN06295920_111202</name>
</gene>
<dbReference type="EMBL" id="FUYM01000011">
    <property type="protein sequence ID" value="SKC02731.1"/>
    <property type="molecule type" value="Genomic_DNA"/>
</dbReference>
<keyword evidence="2" id="KW-0732">Signal</keyword>
<reference evidence="5" key="1">
    <citation type="submission" date="2017-02" db="EMBL/GenBank/DDBJ databases">
        <authorList>
            <person name="Varghese N."/>
            <person name="Submissions S."/>
        </authorList>
    </citation>
    <scope>NUCLEOTIDE SEQUENCE [LARGE SCALE GENOMIC DNA]</scope>
    <source>
        <strain evidence="5">UM2</strain>
    </source>
</reference>
<dbReference type="GO" id="GO:0004177">
    <property type="term" value="F:aminopeptidase activity"/>
    <property type="evidence" value="ECO:0007669"/>
    <property type="project" value="UniProtKB-KW"/>
</dbReference>
<keyword evidence="4" id="KW-0645">Protease</keyword>
<protein>
    <submittedName>
        <fullName evidence="4">Dipeptidyl aminopeptidase/acylaminoacyl peptidase</fullName>
    </submittedName>
</protein>
<dbReference type="Proteomes" id="UP000189818">
    <property type="component" value="Unassembled WGS sequence"/>
</dbReference>
<dbReference type="PANTHER" id="PTHR42776">
    <property type="entry name" value="SERINE PEPTIDASE S9 FAMILY MEMBER"/>
    <property type="match status" value="1"/>
</dbReference>
<dbReference type="GO" id="GO:0006508">
    <property type="term" value="P:proteolysis"/>
    <property type="evidence" value="ECO:0007669"/>
    <property type="project" value="InterPro"/>
</dbReference>
<dbReference type="PANTHER" id="PTHR42776:SF27">
    <property type="entry name" value="DIPEPTIDYL PEPTIDASE FAMILY MEMBER 6"/>
    <property type="match status" value="1"/>
</dbReference>
<keyword evidence="5" id="KW-1185">Reference proteome</keyword>
<evidence type="ECO:0000259" key="3">
    <source>
        <dbReference type="Pfam" id="PF00326"/>
    </source>
</evidence>
<dbReference type="AlphaFoldDB" id="A0A1T5G2R3"/>
<name>A0A1T5G2R3_9SPHN</name>
<evidence type="ECO:0000313" key="5">
    <source>
        <dbReference type="Proteomes" id="UP000189818"/>
    </source>
</evidence>
<evidence type="ECO:0000313" key="4">
    <source>
        <dbReference type="EMBL" id="SKC02731.1"/>
    </source>
</evidence>
<evidence type="ECO:0000256" key="2">
    <source>
        <dbReference type="SAM" id="SignalP"/>
    </source>
</evidence>
<dbReference type="STRING" id="439228.SAMN06295920_111202"/>
<dbReference type="Gene3D" id="3.40.50.1820">
    <property type="entry name" value="alpha/beta hydrolase"/>
    <property type="match status" value="1"/>
</dbReference>
<dbReference type="SUPFAM" id="SSF69322">
    <property type="entry name" value="Tricorn protease domain 2"/>
    <property type="match status" value="1"/>
</dbReference>
<keyword evidence="4" id="KW-0031">Aminopeptidase</keyword>
<dbReference type="InterPro" id="IPR001375">
    <property type="entry name" value="Peptidase_S9_cat"/>
</dbReference>
<dbReference type="InterPro" id="IPR029058">
    <property type="entry name" value="AB_hydrolase_fold"/>
</dbReference>
<feature type="signal peptide" evidence="2">
    <location>
        <begin position="1"/>
        <end position="20"/>
    </location>
</feature>
<evidence type="ECO:0000256" key="1">
    <source>
        <dbReference type="ARBA" id="ARBA00022801"/>
    </source>
</evidence>
<dbReference type="RefSeq" id="WP_079650199.1">
    <property type="nucleotide sequence ID" value="NZ_FUYM01000011.1"/>
</dbReference>
<dbReference type="OrthoDB" id="7201746at2"/>
<organism evidence="4 5">
    <name type="scientific">Rhizorhabdus histidinilytica</name>
    <dbReference type="NCBI Taxonomy" id="439228"/>
    <lineage>
        <taxon>Bacteria</taxon>
        <taxon>Pseudomonadati</taxon>
        <taxon>Pseudomonadota</taxon>
        <taxon>Alphaproteobacteria</taxon>
        <taxon>Sphingomonadales</taxon>
        <taxon>Sphingomonadaceae</taxon>
        <taxon>Rhizorhabdus</taxon>
    </lineage>
</organism>
<keyword evidence="1" id="KW-0378">Hydrolase</keyword>
<feature type="domain" description="Peptidase S9 prolyl oligopeptidase catalytic" evidence="3">
    <location>
        <begin position="626"/>
        <end position="799"/>
    </location>
</feature>
<proteinExistence type="predicted"/>